<evidence type="ECO:0000256" key="7">
    <source>
        <dbReference type="ARBA" id="ARBA00022946"/>
    </source>
</evidence>
<dbReference type="InterPro" id="IPR008915">
    <property type="entry name" value="Peptidase_M50"/>
</dbReference>
<dbReference type="PANTHER" id="PTHR31412">
    <property type="entry name" value="ZINC METALLOPROTEASE EGY1"/>
    <property type="match status" value="1"/>
</dbReference>
<evidence type="ECO:0000259" key="11">
    <source>
        <dbReference type="Pfam" id="PF02163"/>
    </source>
</evidence>
<dbReference type="EMBL" id="JACDQQ010001048">
    <property type="protein sequence ID" value="MBA0085483.1"/>
    <property type="molecule type" value="Genomic_DNA"/>
</dbReference>
<proteinExistence type="inferred from homology"/>
<keyword evidence="4 12" id="KW-0645">Protease</keyword>
<gene>
    <name evidence="12" type="ORF">HRJ53_10840</name>
</gene>
<protein>
    <submittedName>
        <fullName evidence="12">Site-2 protease family protein</fullName>
    </submittedName>
</protein>
<dbReference type="GO" id="GO:0008233">
    <property type="term" value="F:peptidase activity"/>
    <property type="evidence" value="ECO:0007669"/>
    <property type="project" value="UniProtKB-KW"/>
</dbReference>
<keyword evidence="13" id="KW-1185">Reference proteome</keyword>
<keyword evidence="7" id="KW-0809">Transit peptide</keyword>
<evidence type="ECO:0000256" key="4">
    <source>
        <dbReference type="ARBA" id="ARBA00022670"/>
    </source>
</evidence>
<comment type="cofactor">
    <cofactor evidence="1">
        <name>Zn(2+)</name>
        <dbReference type="ChEBI" id="CHEBI:29105"/>
    </cofactor>
</comment>
<evidence type="ECO:0000256" key="10">
    <source>
        <dbReference type="SAM" id="Phobius"/>
    </source>
</evidence>
<feature type="transmembrane region" description="Helical" evidence="10">
    <location>
        <begin position="120"/>
        <end position="137"/>
    </location>
</feature>
<sequence length="322" mass="35503">MSSPDFSPAPYPFYAEEGPATEFVPSLSGPHERYWLHALLFLLTMFTTSMVGVALQTDFDRNLPFDVAHSFDMYAVVWRHPSTILAGLPFSLTLAAILLAHEFGHYLACVYYRVNATLPYFLPAPSLIGTFGAFIRIRSAIYSKRVLFDIGVAGPLAGFVFLLPALGVGLAFSKIIPGIAEQGSFHFGVPRLEWLLERLIFQGANSADIYLHPVARAAWIGMFATALNLLPIGQLDGGHILYSLVGDKHRRISMIAIAALIPLALFWWVWLVWAAVLFWMGRRHPAILDSSEVGAGRRKLGWIALAIFVLCFMPAPISNGGL</sequence>
<dbReference type="CDD" id="cd06160">
    <property type="entry name" value="S2P-M50_like_2"/>
    <property type="match status" value="1"/>
</dbReference>
<feature type="domain" description="Peptidase M50" evidence="11">
    <location>
        <begin position="90"/>
        <end position="263"/>
    </location>
</feature>
<keyword evidence="8 10" id="KW-1133">Transmembrane helix</keyword>
<comment type="subcellular location">
    <subcellularLocation>
        <location evidence="2">Membrane</location>
        <topology evidence="2">Multi-pass membrane protein</topology>
    </subcellularLocation>
</comment>
<feature type="transmembrane region" description="Helical" evidence="10">
    <location>
        <begin position="76"/>
        <end position="100"/>
    </location>
</feature>
<keyword evidence="5 10" id="KW-0812">Transmembrane</keyword>
<dbReference type="PANTHER" id="PTHR31412:SF0">
    <property type="entry name" value="ZINC METALLOPROTEASE EGY1, CHLOROPLASTIC-RELATED"/>
    <property type="match status" value="1"/>
</dbReference>
<keyword evidence="6" id="KW-0378">Hydrolase</keyword>
<evidence type="ECO:0000256" key="3">
    <source>
        <dbReference type="ARBA" id="ARBA00007931"/>
    </source>
</evidence>
<evidence type="ECO:0000256" key="2">
    <source>
        <dbReference type="ARBA" id="ARBA00004141"/>
    </source>
</evidence>
<feature type="transmembrane region" description="Helical" evidence="10">
    <location>
        <begin position="34"/>
        <end position="55"/>
    </location>
</feature>
<dbReference type="InterPro" id="IPR044838">
    <property type="entry name" value="EGY1-like"/>
</dbReference>
<evidence type="ECO:0000313" key="12">
    <source>
        <dbReference type="EMBL" id="MBA0085483.1"/>
    </source>
</evidence>
<feature type="transmembrane region" description="Helical" evidence="10">
    <location>
        <begin position="300"/>
        <end position="317"/>
    </location>
</feature>
<comment type="similarity">
    <text evidence="3">Belongs to the peptidase M50B family.</text>
</comment>
<organism evidence="12 13">
    <name type="scientific">Candidatus Acidiferrum panamense</name>
    <dbReference type="NCBI Taxonomy" id="2741543"/>
    <lineage>
        <taxon>Bacteria</taxon>
        <taxon>Pseudomonadati</taxon>
        <taxon>Acidobacteriota</taxon>
        <taxon>Terriglobia</taxon>
        <taxon>Candidatus Acidiferrales</taxon>
        <taxon>Candidatus Acidiferrum</taxon>
    </lineage>
</organism>
<evidence type="ECO:0000256" key="8">
    <source>
        <dbReference type="ARBA" id="ARBA00022989"/>
    </source>
</evidence>
<name>A0A7V8SWZ6_9BACT</name>
<accession>A0A7V8SWZ6</accession>
<dbReference type="AlphaFoldDB" id="A0A7V8SWZ6"/>
<dbReference type="GO" id="GO:0016020">
    <property type="term" value="C:membrane"/>
    <property type="evidence" value="ECO:0007669"/>
    <property type="project" value="UniProtKB-SubCell"/>
</dbReference>
<evidence type="ECO:0000256" key="1">
    <source>
        <dbReference type="ARBA" id="ARBA00001947"/>
    </source>
</evidence>
<reference evidence="12" key="1">
    <citation type="submission" date="2020-06" db="EMBL/GenBank/DDBJ databases">
        <title>Legume-microbial interactions unlock mineral nutrients during tropical forest succession.</title>
        <authorList>
            <person name="Epihov D.Z."/>
        </authorList>
    </citation>
    <scope>NUCLEOTIDE SEQUENCE [LARGE SCALE GENOMIC DNA]</scope>
    <source>
        <strain evidence="12">Pan2503</strain>
    </source>
</reference>
<evidence type="ECO:0000313" key="13">
    <source>
        <dbReference type="Proteomes" id="UP000567293"/>
    </source>
</evidence>
<dbReference type="Pfam" id="PF02163">
    <property type="entry name" value="Peptidase_M50"/>
    <property type="match status" value="1"/>
</dbReference>
<evidence type="ECO:0000256" key="5">
    <source>
        <dbReference type="ARBA" id="ARBA00022692"/>
    </source>
</evidence>
<feature type="transmembrane region" description="Helical" evidence="10">
    <location>
        <begin position="146"/>
        <end position="172"/>
    </location>
</feature>
<evidence type="ECO:0000256" key="6">
    <source>
        <dbReference type="ARBA" id="ARBA00022801"/>
    </source>
</evidence>
<feature type="transmembrane region" description="Helical" evidence="10">
    <location>
        <begin position="252"/>
        <end position="279"/>
    </location>
</feature>
<keyword evidence="9 10" id="KW-0472">Membrane</keyword>
<dbReference type="GO" id="GO:0006508">
    <property type="term" value="P:proteolysis"/>
    <property type="evidence" value="ECO:0007669"/>
    <property type="project" value="UniProtKB-KW"/>
</dbReference>
<evidence type="ECO:0000256" key="9">
    <source>
        <dbReference type="ARBA" id="ARBA00023136"/>
    </source>
</evidence>
<dbReference type="Proteomes" id="UP000567293">
    <property type="component" value="Unassembled WGS sequence"/>
</dbReference>
<comment type="caution">
    <text evidence="12">The sequence shown here is derived from an EMBL/GenBank/DDBJ whole genome shotgun (WGS) entry which is preliminary data.</text>
</comment>